<feature type="non-terminal residue" evidence="1">
    <location>
        <position position="1"/>
    </location>
</feature>
<organism evidence="1 2">
    <name type="scientific">Allacma fusca</name>
    <dbReference type="NCBI Taxonomy" id="39272"/>
    <lineage>
        <taxon>Eukaryota</taxon>
        <taxon>Metazoa</taxon>
        <taxon>Ecdysozoa</taxon>
        <taxon>Arthropoda</taxon>
        <taxon>Hexapoda</taxon>
        <taxon>Collembola</taxon>
        <taxon>Symphypleona</taxon>
        <taxon>Sminthuridae</taxon>
        <taxon>Allacma</taxon>
    </lineage>
</organism>
<evidence type="ECO:0000313" key="2">
    <source>
        <dbReference type="Proteomes" id="UP000708208"/>
    </source>
</evidence>
<name>A0A8J2JK68_9HEXA</name>
<reference evidence="1" key="1">
    <citation type="submission" date="2021-06" db="EMBL/GenBank/DDBJ databases">
        <authorList>
            <person name="Hodson N. C."/>
            <person name="Mongue J. A."/>
            <person name="Jaron S. K."/>
        </authorList>
    </citation>
    <scope>NUCLEOTIDE SEQUENCE</scope>
</reference>
<dbReference type="Proteomes" id="UP000708208">
    <property type="component" value="Unassembled WGS sequence"/>
</dbReference>
<keyword evidence="2" id="KW-1185">Reference proteome</keyword>
<accession>A0A8J2JK68</accession>
<protein>
    <submittedName>
        <fullName evidence="1">Uncharacterized protein</fullName>
    </submittedName>
</protein>
<comment type="caution">
    <text evidence="1">The sequence shown here is derived from an EMBL/GenBank/DDBJ whole genome shotgun (WGS) entry which is preliminary data.</text>
</comment>
<sequence>MILSSAQLKFQTTQLQVILQIGIMPRRSGQG</sequence>
<gene>
    <name evidence="1" type="ORF">AFUS01_LOCUS10403</name>
</gene>
<dbReference type="EMBL" id="CAJVCH010077162">
    <property type="protein sequence ID" value="CAG7721168.1"/>
    <property type="molecule type" value="Genomic_DNA"/>
</dbReference>
<dbReference type="AlphaFoldDB" id="A0A8J2JK68"/>
<proteinExistence type="predicted"/>
<evidence type="ECO:0000313" key="1">
    <source>
        <dbReference type="EMBL" id="CAG7721168.1"/>
    </source>
</evidence>